<evidence type="ECO:0000256" key="3">
    <source>
        <dbReference type="ARBA" id="ARBA00022490"/>
    </source>
</evidence>
<dbReference type="Proteomes" id="UP001213680">
    <property type="component" value="Chromosome"/>
</dbReference>
<evidence type="ECO:0000256" key="1">
    <source>
        <dbReference type="ARBA" id="ARBA00004496"/>
    </source>
</evidence>
<dbReference type="InterPro" id="IPR051721">
    <property type="entry name" value="Biopterin_syn/organic_redct"/>
</dbReference>
<dbReference type="InterPro" id="IPR002347">
    <property type="entry name" value="SDR_fam"/>
</dbReference>
<dbReference type="EMBL" id="CP118099">
    <property type="protein sequence ID" value="WDH75699.1"/>
    <property type="molecule type" value="Genomic_DNA"/>
</dbReference>
<name>A0ABY7WXX5_9BACL</name>
<dbReference type="PANTHER" id="PTHR44085:SF2">
    <property type="entry name" value="SEPIAPTERIN REDUCTASE"/>
    <property type="match status" value="1"/>
</dbReference>
<accession>A0ABY7WXX5</accession>
<comment type="similarity">
    <text evidence="2">Belongs to the short-chain dehydrogenases/reductases (SDR) family.</text>
</comment>
<evidence type="ECO:0000256" key="5">
    <source>
        <dbReference type="ARBA" id="ARBA00023002"/>
    </source>
</evidence>
<dbReference type="PROSITE" id="PS00061">
    <property type="entry name" value="ADH_SHORT"/>
    <property type="match status" value="1"/>
</dbReference>
<organism evidence="6 7">
    <name type="scientific">Exiguobacterium marinum</name>
    <dbReference type="NCBI Taxonomy" id="273528"/>
    <lineage>
        <taxon>Bacteria</taxon>
        <taxon>Bacillati</taxon>
        <taxon>Bacillota</taxon>
        <taxon>Bacilli</taxon>
        <taxon>Bacillales</taxon>
        <taxon>Bacillales Family XII. Incertae Sedis</taxon>
        <taxon>Exiguobacterium</taxon>
    </lineage>
</organism>
<comment type="subcellular location">
    <subcellularLocation>
        <location evidence="1">Cytoplasm</location>
    </subcellularLocation>
</comment>
<protein>
    <submittedName>
        <fullName evidence="6">SDR family NAD(P)-dependent oxidoreductase</fullName>
    </submittedName>
</protein>
<evidence type="ECO:0000313" key="7">
    <source>
        <dbReference type="Proteomes" id="UP001213680"/>
    </source>
</evidence>
<keyword evidence="3" id="KW-0963">Cytoplasm</keyword>
<keyword evidence="7" id="KW-1185">Reference proteome</keyword>
<reference evidence="6 7" key="1">
    <citation type="submission" date="2023-02" db="EMBL/GenBank/DDBJ databases">
        <title>A bacterium isolated from plastisphere.</title>
        <authorList>
            <person name="Sun Y."/>
        </authorList>
    </citation>
    <scope>NUCLEOTIDE SEQUENCE [LARGE SCALE GENOMIC DNA]</scope>
    <source>
        <strain evidence="7">a-1</strain>
    </source>
</reference>
<gene>
    <name evidence="6" type="ORF">PTI97_12825</name>
</gene>
<sequence length="235" mass="25535">MKLALVTGASRGLGRAISQELQSRGYEVVGLSRSQAEEVTYQQLSVDLSNVSGINSAIEEITPLLETADSILLVQNAAWIEPIHRVGQLDGDKVTAHVHANLLAPMLLANAVLAFDKPTELIHVTSGAAKRPISGWSAYCGTKAALDHFTNTLALELEGTSHCAALFNPGVMDTSMQTEIRSSSEDAFADLEQFRSYETEGRLRSPETVARVFAEQLIDRSLENGKTYSIYDLIK</sequence>
<dbReference type="PRINTS" id="PR00081">
    <property type="entry name" value="GDHRDH"/>
</dbReference>
<evidence type="ECO:0000256" key="4">
    <source>
        <dbReference type="ARBA" id="ARBA00022857"/>
    </source>
</evidence>
<evidence type="ECO:0000256" key="2">
    <source>
        <dbReference type="ARBA" id="ARBA00006484"/>
    </source>
</evidence>
<keyword evidence="4" id="KW-0521">NADP</keyword>
<dbReference type="RefSeq" id="WP_274356727.1">
    <property type="nucleotide sequence ID" value="NZ_CP118099.1"/>
</dbReference>
<dbReference type="InterPro" id="IPR036291">
    <property type="entry name" value="NAD(P)-bd_dom_sf"/>
</dbReference>
<keyword evidence="5" id="KW-0560">Oxidoreductase</keyword>
<dbReference type="Pfam" id="PF00106">
    <property type="entry name" value="adh_short"/>
    <property type="match status" value="1"/>
</dbReference>
<proteinExistence type="inferred from homology"/>
<dbReference type="PANTHER" id="PTHR44085">
    <property type="entry name" value="SEPIAPTERIN REDUCTASE"/>
    <property type="match status" value="1"/>
</dbReference>
<evidence type="ECO:0000313" key="6">
    <source>
        <dbReference type="EMBL" id="WDH75699.1"/>
    </source>
</evidence>
<dbReference type="InterPro" id="IPR020904">
    <property type="entry name" value="Sc_DH/Rdtase_CS"/>
</dbReference>
<dbReference type="SUPFAM" id="SSF51735">
    <property type="entry name" value="NAD(P)-binding Rossmann-fold domains"/>
    <property type="match status" value="1"/>
</dbReference>
<dbReference type="Gene3D" id="3.40.50.720">
    <property type="entry name" value="NAD(P)-binding Rossmann-like Domain"/>
    <property type="match status" value="1"/>
</dbReference>